<feature type="transmembrane region" description="Helical" evidence="2">
    <location>
        <begin position="122"/>
        <end position="139"/>
    </location>
</feature>
<evidence type="ECO:0000256" key="1">
    <source>
        <dbReference type="SAM" id="MobiDB-lite"/>
    </source>
</evidence>
<gene>
    <name evidence="3" type="ORF">G6011_05514</name>
</gene>
<keyword evidence="4" id="KW-1185">Reference proteome</keyword>
<evidence type="ECO:0000256" key="2">
    <source>
        <dbReference type="SAM" id="Phobius"/>
    </source>
</evidence>
<dbReference type="EMBL" id="JAANER010000007">
    <property type="protein sequence ID" value="KAG9187643.1"/>
    <property type="molecule type" value="Genomic_DNA"/>
</dbReference>
<keyword evidence="2" id="KW-1133">Transmembrane helix</keyword>
<keyword evidence="2" id="KW-0472">Membrane</keyword>
<evidence type="ECO:0000313" key="4">
    <source>
        <dbReference type="Proteomes" id="UP001199106"/>
    </source>
</evidence>
<feature type="transmembrane region" description="Helical" evidence="2">
    <location>
        <begin position="178"/>
        <end position="196"/>
    </location>
</feature>
<feature type="region of interest" description="Disordered" evidence="1">
    <location>
        <begin position="17"/>
        <end position="48"/>
    </location>
</feature>
<proteinExistence type="predicted"/>
<feature type="transmembrane region" description="Helical" evidence="2">
    <location>
        <begin position="648"/>
        <end position="671"/>
    </location>
</feature>
<feature type="transmembrane region" description="Helical" evidence="2">
    <location>
        <begin position="76"/>
        <end position="102"/>
    </location>
</feature>
<name>A0AAD4FD37_9PLEO</name>
<feature type="compositionally biased region" description="Low complexity" evidence="1">
    <location>
        <begin position="33"/>
        <end position="43"/>
    </location>
</feature>
<protein>
    <submittedName>
        <fullName evidence="3">Uncharacterized protein</fullName>
    </submittedName>
</protein>
<organism evidence="3 4">
    <name type="scientific">Alternaria panax</name>
    <dbReference type="NCBI Taxonomy" id="48097"/>
    <lineage>
        <taxon>Eukaryota</taxon>
        <taxon>Fungi</taxon>
        <taxon>Dikarya</taxon>
        <taxon>Ascomycota</taxon>
        <taxon>Pezizomycotina</taxon>
        <taxon>Dothideomycetes</taxon>
        <taxon>Pleosporomycetidae</taxon>
        <taxon>Pleosporales</taxon>
        <taxon>Pleosporineae</taxon>
        <taxon>Pleosporaceae</taxon>
        <taxon>Alternaria</taxon>
        <taxon>Alternaria sect. Panax</taxon>
    </lineage>
</organism>
<sequence length="749" mass="82423">MDVNKVSRWSPFRWHGSGGHTVQMEERDDTAADADATPVTTAKTDSKSKTWKTTVERVESWPEEARPLKKHTWLSYLYGIGDLLLVLLPVYFILLGVAAIALNGKPTKGSDFGKKVEFAMDLGPTMFPIAFAAISGRSMKMIARFLAERGTKISTLELLMASQSVWGTIESQLTMQRLTLVGINLLFLWALSPLGGQASLRLMTRQDSNSFNNTKLRYMTTGPGGSMWGLSSTYVDSGKFADAGALYTAALLAPLDTKIGPRDPWGNVKIPNLEYLNNTSPDADGWITVGNIQQPETYSALVGLSVVGLPQTGKSNFTIESTYLTVECGRFNQTPYPGTDNGTNRAQTDFAKLDELVPGQVWLNKSSKNPFNPFEPSEGQRTSFFIDTNLGTTWDTEDPTYGPLLGRLDAYIGNYNQTRLDNRLAQETRELTYTSIYATSSDSSEFGLNIARCKLAQKHVEAMIECVGEQCATKKVRKSLSDSRPSKFTPFEHGVIMAGFARQFPIAVAFTTGSSPSERYLANSSAFPFVQQAGHQTQDVVYTNVSVIEPEVFSRRLSSAINTYFQLTIQPTGYFGSLSKNLSLYGPDTIPATDINKYLPNNFSATDNSFYDWWPMFDAAVQSSDSPFIGATTTAMITTTQEIFVGNIAWLSLLMVSSTIIFATGATALLLKQRTLGPELFGYVASMTYENPWMKIPDGGTGLDAPERARLLRDVQVHVADVRGNDDVGHIAFAAGVPLRKLEKGRLYY</sequence>
<reference evidence="3" key="1">
    <citation type="submission" date="2021-07" db="EMBL/GenBank/DDBJ databases">
        <title>Genome Resource of American Ginseng Black Spot Pathogen Alternaria panax.</title>
        <authorList>
            <person name="Qiu C."/>
            <person name="Wang W."/>
            <person name="Liu Z."/>
        </authorList>
    </citation>
    <scope>NUCLEOTIDE SEQUENCE</scope>
    <source>
        <strain evidence="3">BNCC115425</strain>
    </source>
</reference>
<accession>A0AAD4FD37</accession>
<dbReference type="AlphaFoldDB" id="A0AAD4FD37"/>
<keyword evidence="2" id="KW-0812">Transmembrane</keyword>
<dbReference type="Proteomes" id="UP001199106">
    <property type="component" value="Unassembled WGS sequence"/>
</dbReference>
<comment type="caution">
    <text evidence="3">The sequence shown here is derived from an EMBL/GenBank/DDBJ whole genome shotgun (WGS) entry which is preliminary data.</text>
</comment>
<evidence type="ECO:0000313" key="3">
    <source>
        <dbReference type="EMBL" id="KAG9187643.1"/>
    </source>
</evidence>